<dbReference type="Proteomes" id="UP001156870">
    <property type="component" value="Unassembled WGS sequence"/>
</dbReference>
<dbReference type="InterPro" id="IPR032675">
    <property type="entry name" value="LRR_dom_sf"/>
</dbReference>
<dbReference type="SUPFAM" id="SSF52047">
    <property type="entry name" value="RNI-like"/>
    <property type="match status" value="1"/>
</dbReference>
<evidence type="ECO:0000313" key="1">
    <source>
        <dbReference type="EMBL" id="GLS24807.1"/>
    </source>
</evidence>
<comment type="caution">
    <text evidence="1">The sequence shown here is derived from an EMBL/GenBank/DDBJ whole genome shotgun (WGS) entry which is preliminary data.</text>
</comment>
<evidence type="ECO:0008006" key="3">
    <source>
        <dbReference type="Google" id="ProtNLM"/>
    </source>
</evidence>
<proteinExistence type="predicted"/>
<sequence>MFVNKRALSLKNDRYFYKESLFTGVYFFISNGLVKEKKVCENGMVVGDFELPFPLLNENPKHIVEVEPFIEYVEDYMEQFLVYLDTKPFSGVTYLFNESGYVKAPGNYDSLGKEVEDPAWINGDGKSLLRGVEISQYVKGYDESKACYQDGSLFMLEHVDNSIGLREKYRWNACGEVVFYSYQALFNNLLLFWMKDEFGLLSTFECSIDYFEELSMGSFHPSVGGCCSYSFLSLEALSGKLELSGSGITDEAITSLLKNNSVEKIFELHISSSSITSDSFFNLTSLSGLKKLYLSSCQLSKELFFDLRKSMPWCEIRVGNEI</sequence>
<dbReference type="Gene3D" id="3.80.10.10">
    <property type="entry name" value="Ribonuclease Inhibitor"/>
    <property type="match status" value="1"/>
</dbReference>
<dbReference type="EMBL" id="BSPD01000020">
    <property type="protein sequence ID" value="GLS24807.1"/>
    <property type="molecule type" value="Genomic_DNA"/>
</dbReference>
<dbReference type="RefSeq" id="WP_232592369.1">
    <property type="nucleotide sequence ID" value="NZ_BSPD01000020.1"/>
</dbReference>
<protein>
    <recommendedName>
        <fullName evidence="3">WG repeat-containing protein</fullName>
    </recommendedName>
</protein>
<keyword evidence="2" id="KW-1185">Reference proteome</keyword>
<accession>A0AA37T8X6</accession>
<evidence type="ECO:0000313" key="2">
    <source>
        <dbReference type="Proteomes" id="UP001156870"/>
    </source>
</evidence>
<name>A0AA37T8X6_9GAMM</name>
<reference evidence="1 2" key="1">
    <citation type="journal article" date="2014" name="Int. J. Syst. Evol. Microbiol.">
        <title>Complete genome sequence of Corynebacterium casei LMG S-19264T (=DSM 44701T), isolated from a smear-ripened cheese.</title>
        <authorList>
            <consortium name="US DOE Joint Genome Institute (JGI-PGF)"/>
            <person name="Walter F."/>
            <person name="Albersmeier A."/>
            <person name="Kalinowski J."/>
            <person name="Ruckert C."/>
        </authorList>
    </citation>
    <scope>NUCLEOTIDE SEQUENCE [LARGE SCALE GENOMIC DNA]</scope>
    <source>
        <strain evidence="1 2">NBRC 110095</strain>
    </source>
</reference>
<gene>
    <name evidence="1" type="ORF">GCM10007877_05210</name>
</gene>
<organism evidence="1 2">
    <name type="scientific">Marinibactrum halimedae</name>
    <dbReference type="NCBI Taxonomy" id="1444977"/>
    <lineage>
        <taxon>Bacteria</taxon>
        <taxon>Pseudomonadati</taxon>
        <taxon>Pseudomonadota</taxon>
        <taxon>Gammaproteobacteria</taxon>
        <taxon>Cellvibrionales</taxon>
        <taxon>Cellvibrionaceae</taxon>
        <taxon>Marinibactrum</taxon>
    </lineage>
</organism>
<dbReference type="AlphaFoldDB" id="A0AA37T8X6"/>